<protein>
    <submittedName>
        <fullName evidence="2">Uncharacterized protein</fullName>
    </submittedName>
</protein>
<dbReference type="SUPFAM" id="SSF56300">
    <property type="entry name" value="Metallo-dependent phosphatases"/>
    <property type="match status" value="1"/>
</dbReference>
<accession>A0A4U5MTC1</accession>
<feature type="region of interest" description="Disordered" evidence="1">
    <location>
        <begin position="108"/>
        <end position="151"/>
    </location>
</feature>
<keyword evidence="3" id="KW-1185">Reference proteome</keyword>
<gene>
    <name evidence="2" type="ORF">L596_020377</name>
</gene>
<reference evidence="2 3" key="1">
    <citation type="journal article" date="2015" name="Genome Biol.">
        <title>Comparative genomics of Steinernema reveals deeply conserved gene regulatory networks.</title>
        <authorList>
            <person name="Dillman A.R."/>
            <person name="Macchietto M."/>
            <person name="Porter C.F."/>
            <person name="Rogers A."/>
            <person name="Williams B."/>
            <person name="Antoshechkin I."/>
            <person name="Lee M.M."/>
            <person name="Goodwin Z."/>
            <person name="Lu X."/>
            <person name="Lewis E.E."/>
            <person name="Goodrich-Blair H."/>
            <person name="Stock S.P."/>
            <person name="Adams B.J."/>
            <person name="Sternberg P.W."/>
            <person name="Mortazavi A."/>
        </authorList>
    </citation>
    <scope>NUCLEOTIDE SEQUENCE [LARGE SCALE GENOMIC DNA]</scope>
    <source>
        <strain evidence="2 3">ALL</strain>
    </source>
</reference>
<evidence type="ECO:0000313" key="2">
    <source>
        <dbReference type="EMBL" id="TKR73007.1"/>
    </source>
</evidence>
<dbReference type="Gene3D" id="3.60.21.10">
    <property type="match status" value="1"/>
</dbReference>
<dbReference type="InterPro" id="IPR029052">
    <property type="entry name" value="Metallo-depent_PP-like"/>
</dbReference>
<comment type="caution">
    <text evidence="2">The sequence shown here is derived from an EMBL/GenBank/DDBJ whole genome shotgun (WGS) entry which is preliminary data.</text>
</comment>
<sequence length="151" mass="16615">MVSPGDSRPTCRRGVFKLIAVAVSPGDRPATTSATATRYLTLLKKHLVFNAATPVIAYDFEELLRFLADCVEMFKTMPPAIVISDIHGQYEDLHRIFKAAAELAKKHAKGSVHSNTSANSNNTPRTTTQPNEAQEDRKETPTDVDITMETV</sequence>
<evidence type="ECO:0000256" key="1">
    <source>
        <dbReference type="SAM" id="MobiDB-lite"/>
    </source>
</evidence>
<dbReference type="Proteomes" id="UP000298663">
    <property type="component" value="Unassembled WGS sequence"/>
</dbReference>
<evidence type="ECO:0000313" key="3">
    <source>
        <dbReference type="Proteomes" id="UP000298663"/>
    </source>
</evidence>
<dbReference type="EMBL" id="AZBU02000006">
    <property type="protein sequence ID" value="TKR73007.1"/>
    <property type="molecule type" value="Genomic_DNA"/>
</dbReference>
<proteinExistence type="predicted"/>
<dbReference type="AlphaFoldDB" id="A0A4U5MTC1"/>
<reference evidence="2 3" key="2">
    <citation type="journal article" date="2019" name="G3 (Bethesda)">
        <title>Hybrid Assembly of the Genome of the Entomopathogenic Nematode Steinernema carpocapsae Identifies the X-Chromosome.</title>
        <authorList>
            <person name="Serra L."/>
            <person name="Macchietto M."/>
            <person name="Macias-Munoz A."/>
            <person name="McGill C.J."/>
            <person name="Rodriguez I.M."/>
            <person name="Rodriguez B."/>
            <person name="Murad R."/>
            <person name="Mortazavi A."/>
        </authorList>
    </citation>
    <scope>NUCLEOTIDE SEQUENCE [LARGE SCALE GENOMIC DNA]</scope>
    <source>
        <strain evidence="2 3">ALL</strain>
    </source>
</reference>
<name>A0A4U5MTC1_STECR</name>
<feature type="compositionally biased region" description="Polar residues" evidence="1">
    <location>
        <begin position="112"/>
        <end position="132"/>
    </location>
</feature>
<organism evidence="2 3">
    <name type="scientific">Steinernema carpocapsae</name>
    <name type="common">Entomopathogenic nematode</name>
    <dbReference type="NCBI Taxonomy" id="34508"/>
    <lineage>
        <taxon>Eukaryota</taxon>
        <taxon>Metazoa</taxon>
        <taxon>Ecdysozoa</taxon>
        <taxon>Nematoda</taxon>
        <taxon>Chromadorea</taxon>
        <taxon>Rhabditida</taxon>
        <taxon>Tylenchina</taxon>
        <taxon>Panagrolaimomorpha</taxon>
        <taxon>Strongyloidoidea</taxon>
        <taxon>Steinernematidae</taxon>
        <taxon>Steinernema</taxon>
    </lineage>
</organism>